<proteinExistence type="predicted"/>
<reference evidence="1" key="1">
    <citation type="submission" date="2019-08" db="EMBL/GenBank/DDBJ databases">
        <authorList>
            <person name="Zhou D."/>
            <person name="Chen F."/>
        </authorList>
    </citation>
    <scope>NUCLEOTIDE SEQUENCE</scope>
    <source>
        <strain evidence="1">QJ20133</strain>
        <plasmid evidence="1">pJ20133-VIM</plasmid>
    </source>
</reference>
<keyword evidence="1" id="KW-0614">Plasmid</keyword>
<organism evidence="1">
    <name type="scientific">Pseudomonas monteilii</name>
    <dbReference type="NCBI Taxonomy" id="76759"/>
    <lineage>
        <taxon>Bacteria</taxon>
        <taxon>Pseudomonadati</taxon>
        <taxon>Pseudomonadota</taxon>
        <taxon>Gammaproteobacteria</taxon>
        <taxon>Pseudomonadales</taxon>
        <taxon>Pseudomonadaceae</taxon>
        <taxon>Pseudomonas</taxon>
    </lineage>
</organism>
<accession>A0A6B7Q0E3</accession>
<name>A0A6B7Q0E3_9PSED</name>
<dbReference type="AlphaFoldDB" id="A0A6B7Q0E3"/>
<protein>
    <submittedName>
        <fullName evidence="1">Uncharacterized protein</fullName>
    </submittedName>
</protein>
<sequence length="40" mass="4370">MPSYLLMGYGRFAVGSKTWPQEVQAPVAPALDWADQYAGP</sequence>
<evidence type="ECO:0000313" key="1">
    <source>
        <dbReference type="EMBL" id="QFX76481.1"/>
    </source>
</evidence>
<geneLocation type="plasmid" evidence="1">
    <name>pJ20133-VIM</name>
</geneLocation>
<dbReference type="EMBL" id="MN310371">
    <property type="protein sequence ID" value="QFX76481.1"/>
    <property type="molecule type" value="Genomic_DNA"/>
</dbReference>